<dbReference type="SMART" id="SM00279">
    <property type="entry name" value="HhH2"/>
    <property type="match status" value="1"/>
</dbReference>
<evidence type="ECO:0000256" key="12">
    <source>
        <dbReference type="SAM" id="Coils"/>
    </source>
</evidence>
<dbReference type="Gene3D" id="1.10.150.20">
    <property type="entry name" value="5' to 3' exonuclease, C-terminal subdomain"/>
    <property type="match status" value="1"/>
</dbReference>
<dbReference type="OMA" id="PNSMDFS"/>
<dbReference type="PROSITE" id="PS00842">
    <property type="entry name" value="XPG_2"/>
    <property type="match status" value="1"/>
</dbReference>
<dbReference type="InterPro" id="IPR008918">
    <property type="entry name" value="HhH2"/>
</dbReference>
<evidence type="ECO:0000256" key="3">
    <source>
        <dbReference type="ARBA" id="ARBA00005283"/>
    </source>
</evidence>
<keyword evidence="7" id="KW-0227">DNA damage</keyword>
<reference evidence="17" key="1">
    <citation type="journal article" date="2019" name="Nat. Commun.">
        <title>Expansion of phycobilisome linker gene families in mesophilic red algae.</title>
        <authorList>
            <person name="Lee J."/>
            <person name="Kim D."/>
            <person name="Bhattacharya D."/>
            <person name="Yoon H.S."/>
        </authorList>
    </citation>
    <scope>NUCLEOTIDE SEQUENCE [LARGE SCALE GENOMIC DNA]</scope>
    <source>
        <strain evidence="17">CCMP 1328</strain>
    </source>
</reference>
<dbReference type="GO" id="GO:0004520">
    <property type="term" value="F:DNA endonuclease activity"/>
    <property type="evidence" value="ECO:0007669"/>
    <property type="project" value="TreeGrafter"/>
</dbReference>
<dbReference type="CDD" id="cd09904">
    <property type="entry name" value="H3TH_XPG"/>
    <property type="match status" value="1"/>
</dbReference>
<gene>
    <name evidence="16" type="ORF">FVE85_1997</name>
</gene>
<evidence type="ECO:0000256" key="2">
    <source>
        <dbReference type="ARBA" id="ARBA00004123"/>
    </source>
</evidence>
<sequence length="1216" mass="135800">MGVSGLWELLAPTGRHVPIEHLSGRKVAVDVSVWLTQFVKAMRDSNGMMFRNAHLLGFFRRCLRLLYHGIRPVFVFDGATPYLKRRTVMARVAARDKQNLKLRRLASRLLENRIKMAILDSAQASNDQVESSELQPRSSAASAQSPQELKDSVDVLDEAQQLEASDDETQNDDHEERSEYEDGTNTASRAPNTAEAHGKACTAEPEEKRAASSRDMFRTHQRGLFVVDRSATNNASASDPANLYVQDVRDGTTRTLINPGIMDSDPRAAPLHELRTPSGVAIAQYLRTKPRWSDPSRRAEVAVASASSFRVKNGAGPSAAVRNPQPQSDDLDDDELVLPDDEEDVDLEAVVQLPATTQNEIYETLRLRRRIRNRSQSAKQATDPSSFSRAQMEGFLKSIRLNKRIKVARGQSEELQQGRRQMAGDTARHVIFERNHISGSESEPTHLPQLRNESIVFWANANERNRTASGKDALDKSHKLSVPWATSALQQKREARFVPLLPIERGASEVTNKKVLLYSNDLGEESESSGVEWEDVSALPHPRGEIVEDEERRDDSDSDLQQAIVMSLSENLASQVNSQRKRARLVREDSEEDSLTEPNEKRSSQVRSSSQNSDCTPFAHMPAHAASSTAPALMPSSTVDNLPQGSHTAQDGSEDDDELDHAIALSLERRDGDRTDTADAKNRAVTAEEAPRTRLLVASPEVLGTGSGTEAYFSLNAADNENKMPASDEKVRAEINSAAQRLDTERVTQTFTETPSVKDPHDEVARKHVTFNLTIKDSGNPLNLADCEPAERLGSHDKSRTSQNADELIDKFDEEEDVDEIRISHVRKEASLDADVQESVLERELNEQRLEALREEINATSAELHTDLRGARAASATVSDEMYSETRELLKLFGLPYLEAPFEAEAQCAWLNAEGLVDAVITEDSDAFVFGAKVVCRNIFDQNKYVEMYEADAICDELGLDQARLVRLALLLGSDYTEGVRGIGIVNASEVIHAFPELEDERGLSDFANWVRSPHFERFDIGDSSQMKQGAASAVRLSPFEPNSEKDKFAYKHRNLKKHWILRDDFPSKTVIAAYENPDVDKNRHPFTWHQVNPTGLEQFCWAKFGWDARKTHESLDPVLARWNPEAPTLRQSRIDDFFRPTRFAKIRSKRLQSAVSGISGKDQRSVLGVPNANITTVRNELPCTDGSRESEQGEEKKGLARNKRRSRNGENLESN</sequence>
<dbReference type="EMBL" id="VRMN01000003">
    <property type="protein sequence ID" value="KAA8495842.1"/>
    <property type="molecule type" value="Genomic_DNA"/>
</dbReference>
<comment type="caution">
    <text evidence="16">The sequence shown here is derived from an EMBL/GenBank/DDBJ whole genome shotgun (WGS) entry which is preliminary data.</text>
</comment>
<evidence type="ECO:0000256" key="9">
    <source>
        <dbReference type="ARBA" id="ARBA00022842"/>
    </source>
</evidence>
<evidence type="ECO:0000256" key="13">
    <source>
        <dbReference type="SAM" id="MobiDB-lite"/>
    </source>
</evidence>
<evidence type="ECO:0000313" key="16">
    <source>
        <dbReference type="EMBL" id="KAA8495842.1"/>
    </source>
</evidence>
<dbReference type="GO" id="GO:0046872">
    <property type="term" value="F:metal ion binding"/>
    <property type="evidence" value="ECO:0007669"/>
    <property type="project" value="UniProtKB-KW"/>
</dbReference>
<dbReference type="Pfam" id="PF00752">
    <property type="entry name" value="XPG_N"/>
    <property type="match status" value="1"/>
</dbReference>
<feature type="region of interest" description="Disordered" evidence="13">
    <location>
        <begin position="312"/>
        <end position="333"/>
    </location>
</feature>
<dbReference type="Pfam" id="PF00867">
    <property type="entry name" value="XPG_I"/>
    <property type="match status" value="1"/>
</dbReference>
<keyword evidence="12" id="KW-0175">Coiled coil</keyword>
<comment type="cofactor">
    <cofactor evidence="1">
        <name>Mg(2+)</name>
        <dbReference type="ChEBI" id="CHEBI:18420"/>
    </cofactor>
</comment>
<name>A0A5J4YY82_PORPP</name>
<dbReference type="PANTHER" id="PTHR16171">
    <property type="entry name" value="DNA REPAIR PROTEIN COMPLEMENTING XP-G CELLS-RELATED"/>
    <property type="match status" value="1"/>
</dbReference>
<dbReference type="InterPro" id="IPR029060">
    <property type="entry name" value="PIN-like_dom_sf"/>
</dbReference>
<dbReference type="SUPFAM" id="SSF88723">
    <property type="entry name" value="PIN domain-like"/>
    <property type="match status" value="1"/>
</dbReference>
<evidence type="ECO:0000256" key="7">
    <source>
        <dbReference type="ARBA" id="ARBA00022763"/>
    </source>
</evidence>
<dbReference type="Proteomes" id="UP000324585">
    <property type="component" value="Unassembled WGS sequence"/>
</dbReference>
<dbReference type="InterPro" id="IPR036279">
    <property type="entry name" value="5-3_exonuclease_C_sf"/>
</dbReference>
<keyword evidence="8" id="KW-0378">Hydrolase</keyword>
<accession>A0A5J4YY82</accession>
<keyword evidence="9" id="KW-0460">Magnesium</keyword>
<dbReference type="CDD" id="cd09868">
    <property type="entry name" value="PIN_XPG_RAD2"/>
    <property type="match status" value="2"/>
</dbReference>
<evidence type="ECO:0000256" key="10">
    <source>
        <dbReference type="ARBA" id="ARBA00023204"/>
    </source>
</evidence>
<feature type="compositionally biased region" description="Basic and acidic residues" evidence="13">
    <location>
        <begin position="667"/>
        <end position="682"/>
    </location>
</feature>
<dbReference type="OrthoDB" id="2959108at2759"/>
<evidence type="ECO:0000256" key="11">
    <source>
        <dbReference type="ARBA" id="ARBA00023242"/>
    </source>
</evidence>
<dbReference type="PROSITE" id="PS00841">
    <property type="entry name" value="XPG_1"/>
    <property type="match status" value="1"/>
</dbReference>
<feature type="region of interest" description="Disordered" evidence="13">
    <location>
        <begin position="125"/>
        <end position="216"/>
    </location>
</feature>
<dbReference type="PANTHER" id="PTHR16171:SF7">
    <property type="entry name" value="DNA REPAIR PROTEIN RAD2"/>
    <property type="match status" value="1"/>
</dbReference>
<evidence type="ECO:0000256" key="1">
    <source>
        <dbReference type="ARBA" id="ARBA00001946"/>
    </source>
</evidence>
<dbReference type="SUPFAM" id="SSF47807">
    <property type="entry name" value="5' to 3' exonuclease, C-terminal subdomain"/>
    <property type="match status" value="1"/>
</dbReference>
<dbReference type="SMART" id="SM00484">
    <property type="entry name" value="XPGI"/>
    <property type="match status" value="1"/>
</dbReference>
<dbReference type="GO" id="GO:0003697">
    <property type="term" value="F:single-stranded DNA binding"/>
    <property type="evidence" value="ECO:0007669"/>
    <property type="project" value="InterPro"/>
</dbReference>
<keyword evidence="11" id="KW-0539">Nucleus</keyword>
<keyword evidence="5" id="KW-0479">Metal-binding</keyword>
<dbReference type="InterPro" id="IPR006085">
    <property type="entry name" value="XPG_DNA_repair_N"/>
</dbReference>
<comment type="subcellular location">
    <subcellularLocation>
        <location evidence="2">Nucleus</location>
    </subcellularLocation>
</comment>
<feature type="coiled-coil region" evidence="12">
    <location>
        <begin position="836"/>
        <end position="863"/>
    </location>
</feature>
<feature type="compositionally biased region" description="Acidic residues" evidence="13">
    <location>
        <begin position="547"/>
        <end position="558"/>
    </location>
</feature>
<dbReference type="PRINTS" id="PR00066">
    <property type="entry name" value="XRODRMPGMNTG"/>
</dbReference>
<dbReference type="InterPro" id="IPR001044">
    <property type="entry name" value="XPG/Rad2_eukaryotes"/>
</dbReference>
<evidence type="ECO:0000256" key="8">
    <source>
        <dbReference type="ARBA" id="ARBA00022801"/>
    </source>
</evidence>
<evidence type="ECO:0000256" key="6">
    <source>
        <dbReference type="ARBA" id="ARBA00022759"/>
    </source>
</evidence>
<feature type="domain" description="XPG-I" evidence="14">
    <location>
        <begin position="891"/>
        <end position="960"/>
    </location>
</feature>
<dbReference type="GO" id="GO:0006289">
    <property type="term" value="P:nucleotide-excision repair"/>
    <property type="evidence" value="ECO:0007669"/>
    <property type="project" value="InterPro"/>
</dbReference>
<feature type="region of interest" description="Disordered" evidence="13">
    <location>
        <begin position="1180"/>
        <end position="1216"/>
    </location>
</feature>
<feature type="region of interest" description="Disordered" evidence="13">
    <location>
        <begin position="527"/>
        <end position="558"/>
    </location>
</feature>
<keyword evidence="17" id="KW-1185">Reference proteome</keyword>
<comment type="similarity">
    <text evidence="3">Belongs to the XPG/RAD2 endonuclease family. XPG subfamily.</text>
</comment>
<feature type="compositionally biased region" description="Basic and acidic residues" evidence="13">
    <location>
        <begin position="205"/>
        <end position="216"/>
    </location>
</feature>
<evidence type="ECO:0000313" key="17">
    <source>
        <dbReference type="Proteomes" id="UP000324585"/>
    </source>
</evidence>
<evidence type="ECO:0000259" key="14">
    <source>
        <dbReference type="SMART" id="SM00484"/>
    </source>
</evidence>
<keyword evidence="6" id="KW-0255">Endonuclease</keyword>
<evidence type="ECO:0000256" key="4">
    <source>
        <dbReference type="ARBA" id="ARBA00022722"/>
    </source>
</evidence>
<dbReference type="SMART" id="SM00485">
    <property type="entry name" value="XPGN"/>
    <property type="match status" value="1"/>
</dbReference>
<organism evidence="16 17">
    <name type="scientific">Porphyridium purpureum</name>
    <name type="common">Red alga</name>
    <name type="synonym">Porphyridium cruentum</name>
    <dbReference type="NCBI Taxonomy" id="35688"/>
    <lineage>
        <taxon>Eukaryota</taxon>
        <taxon>Rhodophyta</taxon>
        <taxon>Bangiophyceae</taxon>
        <taxon>Porphyridiales</taxon>
        <taxon>Porphyridiaceae</taxon>
        <taxon>Porphyridium</taxon>
    </lineage>
</organism>
<feature type="compositionally biased region" description="Polar residues" evidence="13">
    <location>
        <begin position="626"/>
        <end position="651"/>
    </location>
</feature>
<dbReference type="PRINTS" id="PR00853">
    <property type="entry name" value="XPGRADSUPER"/>
</dbReference>
<dbReference type="GO" id="GO:0016788">
    <property type="term" value="F:hydrolase activity, acting on ester bonds"/>
    <property type="evidence" value="ECO:0007669"/>
    <property type="project" value="InterPro"/>
</dbReference>
<dbReference type="Gene3D" id="3.40.50.1010">
    <property type="entry name" value="5'-nuclease"/>
    <property type="match status" value="2"/>
</dbReference>
<feature type="domain" description="XPG N-terminal" evidence="15">
    <location>
        <begin position="1"/>
        <end position="98"/>
    </location>
</feature>
<feature type="region of interest" description="Disordered" evidence="13">
    <location>
        <begin position="571"/>
        <end position="687"/>
    </location>
</feature>
<dbReference type="InterPro" id="IPR006086">
    <property type="entry name" value="XPG-I_dom"/>
</dbReference>
<evidence type="ECO:0000259" key="15">
    <source>
        <dbReference type="SMART" id="SM00485"/>
    </source>
</evidence>
<keyword evidence="4" id="KW-0540">Nuclease</keyword>
<dbReference type="InterPro" id="IPR019974">
    <property type="entry name" value="XPG_CS"/>
</dbReference>
<feature type="compositionally biased region" description="Polar residues" evidence="13">
    <location>
        <begin position="125"/>
        <end position="134"/>
    </location>
</feature>
<dbReference type="GO" id="GO:0005634">
    <property type="term" value="C:nucleus"/>
    <property type="evidence" value="ECO:0007669"/>
    <property type="project" value="UniProtKB-SubCell"/>
</dbReference>
<proteinExistence type="inferred from homology"/>
<feature type="compositionally biased region" description="Basic and acidic residues" evidence="13">
    <location>
        <begin position="1187"/>
        <end position="1199"/>
    </location>
</feature>
<feature type="compositionally biased region" description="Low complexity" evidence="13">
    <location>
        <begin position="135"/>
        <end position="147"/>
    </location>
</feature>
<dbReference type="InterPro" id="IPR006084">
    <property type="entry name" value="XPG/Rad2"/>
</dbReference>
<dbReference type="AlphaFoldDB" id="A0A5J4YY82"/>
<protein>
    <submittedName>
        <fullName evidence="16">DNA repair protein UVH3</fullName>
    </submittedName>
</protein>
<keyword evidence="10" id="KW-0234">DNA repair</keyword>
<evidence type="ECO:0000256" key="5">
    <source>
        <dbReference type="ARBA" id="ARBA00022723"/>
    </source>
</evidence>